<accession>A0A0J9UN53</accession>
<dbReference type="RefSeq" id="XP_018238959.1">
    <property type="nucleotide sequence ID" value="XM_018398931.1"/>
</dbReference>
<name>A0A0J9UN53_FUSO4</name>
<dbReference type="KEGG" id="fox:FOXG_18787"/>
<proteinExistence type="predicted"/>
<evidence type="ECO:0000313" key="2">
    <source>
        <dbReference type="Proteomes" id="UP000009097"/>
    </source>
</evidence>
<gene>
    <name evidence="1" type="ORF">FOXG_18787</name>
</gene>
<dbReference type="VEuPathDB" id="FungiDB:FOXG_18787"/>
<reference evidence="1" key="2">
    <citation type="journal article" date="2010" name="Nature">
        <title>Comparative genomics reveals mobile pathogenicity chromosomes in Fusarium.</title>
        <authorList>
            <person name="Ma L.J."/>
            <person name="van der Does H.C."/>
            <person name="Borkovich K.A."/>
            <person name="Coleman J.J."/>
            <person name="Daboussi M.J."/>
            <person name="Di Pietro A."/>
            <person name="Dufresne M."/>
            <person name="Freitag M."/>
            <person name="Grabherr M."/>
            <person name="Henrissat B."/>
            <person name="Houterman P.M."/>
            <person name="Kang S."/>
            <person name="Shim W.B."/>
            <person name="Woloshuk C."/>
            <person name="Xie X."/>
            <person name="Xu J.R."/>
            <person name="Antoniw J."/>
            <person name="Baker S.E."/>
            <person name="Bluhm B.H."/>
            <person name="Breakspear A."/>
            <person name="Brown D.W."/>
            <person name="Butchko R.A."/>
            <person name="Chapman S."/>
            <person name="Coulson R."/>
            <person name="Coutinho P.M."/>
            <person name="Danchin E.G."/>
            <person name="Diener A."/>
            <person name="Gale L.R."/>
            <person name="Gardiner D.M."/>
            <person name="Goff S."/>
            <person name="Hammond-Kosack K.E."/>
            <person name="Hilburn K."/>
            <person name="Hua-Van A."/>
            <person name="Jonkers W."/>
            <person name="Kazan K."/>
            <person name="Kodira C.D."/>
            <person name="Koehrsen M."/>
            <person name="Kumar L."/>
            <person name="Lee Y.H."/>
            <person name="Li L."/>
            <person name="Manners J.M."/>
            <person name="Miranda-Saavedra D."/>
            <person name="Mukherjee M."/>
            <person name="Park G."/>
            <person name="Park J."/>
            <person name="Park S.Y."/>
            <person name="Proctor R.H."/>
            <person name="Regev A."/>
            <person name="Ruiz-Roldan M.C."/>
            <person name="Sain D."/>
            <person name="Sakthikumar S."/>
            <person name="Sykes S."/>
            <person name="Schwartz D.C."/>
            <person name="Turgeon B.G."/>
            <person name="Wapinski I."/>
            <person name="Yoder O."/>
            <person name="Young S."/>
            <person name="Zeng Q."/>
            <person name="Zhou S."/>
            <person name="Galagan J."/>
            <person name="Cuomo C.A."/>
            <person name="Kistler H.C."/>
            <person name="Rep M."/>
        </authorList>
    </citation>
    <scope>NUCLEOTIDE SEQUENCE [LARGE SCALE GENOMIC DNA]</scope>
    <source>
        <strain evidence="1">4287</strain>
    </source>
</reference>
<dbReference type="Proteomes" id="UP000009097">
    <property type="component" value="Unassembled WGS sequence"/>
</dbReference>
<evidence type="ECO:0000313" key="1">
    <source>
        <dbReference type="EMBL" id="KNB00914.1"/>
    </source>
</evidence>
<dbReference type="EMBL" id="DS231699">
    <property type="protein sequence ID" value="KNB00914.1"/>
    <property type="molecule type" value="Genomic_DNA"/>
</dbReference>
<protein>
    <submittedName>
        <fullName evidence="1">Uncharacterized protein</fullName>
    </submittedName>
</protein>
<organism evidence="1 2">
    <name type="scientific">Fusarium oxysporum f. sp. lycopersici (strain 4287 / CBS 123668 / FGSC 9935 / NRRL 34936)</name>
    <name type="common">Fusarium vascular wilt of tomato</name>
    <dbReference type="NCBI Taxonomy" id="426428"/>
    <lineage>
        <taxon>Eukaryota</taxon>
        <taxon>Fungi</taxon>
        <taxon>Dikarya</taxon>
        <taxon>Ascomycota</taxon>
        <taxon>Pezizomycotina</taxon>
        <taxon>Sordariomycetes</taxon>
        <taxon>Hypocreomycetidae</taxon>
        <taxon>Hypocreales</taxon>
        <taxon>Nectriaceae</taxon>
        <taxon>Fusarium</taxon>
        <taxon>Fusarium oxysporum species complex</taxon>
    </lineage>
</organism>
<dbReference type="AlphaFoldDB" id="A0A0J9UN53"/>
<reference evidence="1" key="1">
    <citation type="submission" date="2007-04" db="EMBL/GenBank/DDBJ databases">
        <authorList>
            <consortium name="The Broad Institute Genome Sequencing Platform"/>
            <person name="Birren B."/>
            <person name="Lander E."/>
            <person name="Galagan J."/>
            <person name="Nusbaum C."/>
            <person name="Devon K."/>
            <person name="Ma L.-J."/>
            <person name="Jaffe D."/>
            <person name="Butler J."/>
            <person name="Alvarez P."/>
            <person name="Gnerre S."/>
            <person name="Grabherr M."/>
            <person name="Kleber M."/>
            <person name="Mauceli E."/>
            <person name="Brockman W."/>
            <person name="MacCallum I.A."/>
            <person name="Young S."/>
            <person name="LaButti K."/>
            <person name="DeCaprio D."/>
            <person name="Crawford M."/>
            <person name="Koehrsen M."/>
            <person name="Engels R."/>
            <person name="Montgomery P."/>
            <person name="Pearson M."/>
            <person name="Howarth C."/>
            <person name="Larson L."/>
            <person name="White J."/>
            <person name="O'Leary S."/>
            <person name="Kodira C."/>
            <person name="Zeng Q."/>
            <person name="Yandava C."/>
            <person name="Alvarado L."/>
            <person name="Kistler C."/>
            <person name="Shim W.-B."/>
            <person name="Kang S."/>
            <person name="Woloshuk C."/>
        </authorList>
    </citation>
    <scope>NUCLEOTIDE SEQUENCE</scope>
    <source>
        <strain evidence="1">4287</strain>
    </source>
</reference>
<dbReference type="GeneID" id="28959493"/>
<sequence length="107" mass="12261">MVHPLTLLAYLRRHSNSTDHRNDKLYQALKHRGILLKRLNTFSDRPFVVTDTALGQFGSTLCPVVRGRCHLHICLLNLVLNVSIYRELEVPSQGNRFPELFLLGDIP</sequence>